<dbReference type="SUPFAM" id="SSF81383">
    <property type="entry name" value="F-box domain"/>
    <property type="match status" value="1"/>
</dbReference>
<reference evidence="1 2" key="1">
    <citation type="journal article" date="2020" name="ISME J.">
        <title>Uncovering the hidden diversity of litter-decomposition mechanisms in mushroom-forming fungi.</title>
        <authorList>
            <person name="Floudas D."/>
            <person name="Bentzer J."/>
            <person name="Ahren D."/>
            <person name="Johansson T."/>
            <person name="Persson P."/>
            <person name="Tunlid A."/>
        </authorList>
    </citation>
    <scope>NUCLEOTIDE SEQUENCE [LARGE SCALE GENOMIC DNA]</scope>
    <source>
        <strain evidence="1 2">CBS 661.87</strain>
    </source>
</reference>
<evidence type="ECO:0008006" key="3">
    <source>
        <dbReference type="Google" id="ProtNLM"/>
    </source>
</evidence>
<proteinExistence type="predicted"/>
<accession>A0A8H5GP02</accession>
<comment type="caution">
    <text evidence="1">The sequence shown here is derived from an EMBL/GenBank/DDBJ whole genome shotgun (WGS) entry which is preliminary data.</text>
</comment>
<evidence type="ECO:0000313" key="2">
    <source>
        <dbReference type="Proteomes" id="UP000565441"/>
    </source>
</evidence>
<dbReference type="EMBL" id="JAACJP010000061">
    <property type="protein sequence ID" value="KAF5368215.1"/>
    <property type="molecule type" value="Genomic_DNA"/>
</dbReference>
<dbReference type="AlphaFoldDB" id="A0A8H5GP02"/>
<dbReference type="OrthoDB" id="2968433at2759"/>
<sequence>MALGLPPMAARLPSELLHLILEHLDDLPKTLQSCALISHTWYPTSQAHIFHTVLITKKSQCQRLNNHLALWPHILPHIHRLSLHISPSPDCAPETQLLRLLTHTGSSIQSLTLHLAWQKLAPDVRNALILLLQRPTLASLFIHCSSFDIDGDFLDILSASSVKRLSLLGLLCFRKGTGASSNLNPNQPEASFPVPRFKTDIKELTISPQYNNSPAMIEWFLSPRCTLSLAQLQALHIMHCDHLNSSLPSGLLKLAGSALTQFSFKATEFQIDTQAPDEQMKGWEGINIDFSHNPSLRYVAFALPGNNWRGFGPPQWIETALATLAPTAHIEKLELRLIVDPPRHASSSILDPPVDPRLWNDSMSAWARLLSATRSSALGCVRLVLAYDIARSGELNVGMAIKAIKESAEWEMRRLLGESKSAFVLEGRRVEFFLDLGPHPVYNW</sequence>
<dbReference type="Proteomes" id="UP000565441">
    <property type="component" value="Unassembled WGS sequence"/>
</dbReference>
<name>A0A8H5GP02_9AGAR</name>
<dbReference type="InterPro" id="IPR036047">
    <property type="entry name" value="F-box-like_dom_sf"/>
</dbReference>
<organism evidence="1 2">
    <name type="scientific">Tricholomella constricta</name>
    <dbReference type="NCBI Taxonomy" id="117010"/>
    <lineage>
        <taxon>Eukaryota</taxon>
        <taxon>Fungi</taxon>
        <taxon>Dikarya</taxon>
        <taxon>Basidiomycota</taxon>
        <taxon>Agaricomycotina</taxon>
        <taxon>Agaricomycetes</taxon>
        <taxon>Agaricomycetidae</taxon>
        <taxon>Agaricales</taxon>
        <taxon>Tricholomatineae</taxon>
        <taxon>Lyophyllaceae</taxon>
        <taxon>Tricholomella</taxon>
    </lineage>
</organism>
<gene>
    <name evidence="1" type="ORF">D9615_010517</name>
</gene>
<keyword evidence="2" id="KW-1185">Reference proteome</keyword>
<protein>
    <recommendedName>
        <fullName evidence="3">F-box domain-containing protein</fullName>
    </recommendedName>
</protein>
<evidence type="ECO:0000313" key="1">
    <source>
        <dbReference type="EMBL" id="KAF5368215.1"/>
    </source>
</evidence>